<dbReference type="InterPro" id="IPR029058">
    <property type="entry name" value="AB_hydrolase_fold"/>
</dbReference>
<keyword evidence="1" id="KW-0645">Protease</keyword>
<accession>A0A6P0UNN7</accession>
<dbReference type="Gene3D" id="2.140.10.30">
    <property type="entry name" value="Dipeptidylpeptidase IV, N-terminal domain"/>
    <property type="match status" value="1"/>
</dbReference>
<keyword evidence="4" id="KW-0732">Signal</keyword>
<evidence type="ECO:0000256" key="3">
    <source>
        <dbReference type="ARBA" id="ARBA00023180"/>
    </source>
</evidence>
<dbReference type="EMBL" id="JAABOO010000003">
    <property type="protein sequence ID" value="NER14785.1"/>
    <property type="molecule type" value="Genomic_DNA"/>
</dbReference>
<comment type="caution">
    <text evidence="7">The sequence shown here is derived from an EMBL/GenBank/DDBJ whole genome shotgun (WGS) entry which is preliminary data.</text>
</comment>
<evidence type="ECO:0000259" key="6">
    <source>
        <dbReference type="Pfam" id="PF00930"/>
    </source>
</evidence>
<feature type="domain" description="Dipeptidylpeptidase IV N-terminal" evidence="6">
    <location>
        <begin position="98"/>
        <end position="436"/>
    </location>
</feature>
<evidence type="ECO:0000256" key="2">
    <source>
        <dbReference type="ARBA" id="ARBA00022801"/>
    </source>
</evidence>
<dbReference type="InterPro" id="IPR002469">
    <property type="entry name" value="Peptidase_S9B_N"/>
</dbReference>
<dbReference type="Pfam" id="PF00326">
    <property type="entry name" value="Peptidase_S9"/>
    <property type="match status" value="1"/>
</dbReference>
<proteinExistence type="predicted"/>
<organism evidence="7 8">
    <name type="scientific">Leptobacterium flavescens</name>
    <dbReference type="NCBI Taxonomy" id="472055"/>
    <lineage>
        <taxon>Bacteria</taxon>
        <taxon>Pseudomonadati</taxon>
        <taxon>Bacteroidota</taxon>
        <taxon>Flavobacteriia</taxon>
        <taxon>Flavobacteriales</taxon>
        <taxon>Flavobacteriaceae</taxon>
        <taxon>Leptobacterium</taxon>
    </lineage>
</organism>
<dbReference type="RefSeq" id="WP_163608065.1">
    <property type="nucleotide sequence ID" value="NZ_JAABOO010000003.1"/>
</dbReference>
<dbReference type="SUPFAM" id="SSF53474">
    <property type="entry name" value="alpha/beta-Hydrolases"/>
    <property type="match status" value="1"/>
</dbReference>
<reference evidence="7 8" key="1">
    <citation type="submission" date="2020-01" db="EMBL/GenBank/DDBJ databases">
        <title>Leptobacterium flavescens.</title>
        <authorList>
            <person name="Wang G."/>
        </authorList>
    </citation>
    <scope>NUCLEOTIDE SEQUENCE [LARGE SCALE GENOMIC DNA]</scope>
    <source>
        <strain evidence="7 8">KCTC 22160</strain>
    </source>
</reference>
<dbReference type="FunFam" id="3.40.50.1820:FF:000003">
    <property type="entry name" value="Dipeptidyl peptidase 4"/>
    <property type="match status" value="1"/>
</dbReference>
<name>A0A6P0UNN7_9FLAO</name>
<keyword evidence="3" id="KW-0325">Glycoprotein</keyword>
<dbReference type="PANTHER" id="PTHR11731:SF193">
    <property type="entry name" value="DIPEPTIDYL PEPTIDASE 9"/>
    <property type="match status" value="1"/>
</dbReference>
<dbReference type="Gene3D" id="3.40.50.1820">
    <property type="entry name" value="alpha/beta hydrolase"/>
    <property type="match status" value="1"/>
</dbReference>
<feature type="signal peptide" evidence="4">
    <location>
        <begin position="1"/>
        <end position="20"/>
    </location>
</feature>
<dbReference type="GO" id="GO:0004252">
    <property type="term" value="F:serine-type endopeptidase activity"/>
    <property type="evidence" value="ECO:0007669"/>
    <property type="project" value="InterPro"/>
</dbReference>
<gene>
    <name evidence="7" type="ORF">GWK08_15115</name>
</gene>
<dbReference type="InterPro" id="IPR001375">
    <property type="entry name" value="Peptidase_S9_cat"/>
</dbReference>
<evidence type="ECO:0000259" key="5">
    <source>
        <dbReference type="Pfam" id="PF00326"/>
    </source>
</evidence>
<dbReference type="PROSITE" id="PS00708">
    <property type="entry name" value="PRO_ENDOPEP_SER"/>
    <property type="match status" value="1"/>
</dbReference>
<feature type="domain" description="Peptidase S9 prolyl oligopeptidase catalytic" evidence="5">
    <location>
        <begin position="526"/>
        <end position="723"/>
    </location>
</feature>
<dbReference type="InterPro" id="IPR002471">
    <property type="entry name" value="Pept_S9_AS"/>
</dbReference>
<feature type="chain" id="PRO_5026923303" evidence="4">
    <location>
        <begin position="21"/>
        <end position="741"/>
    </location>
</feature>
<dbReference type="AlphaFoldDB" id="A0A6P0UNN7"/>
<dbReference type="PANTHER" id="PTHR11731">
    <property type="entry name" value="PROTEASE FAMILY S9B,C DIPEPTIDYL-PEPTIDASE IV-RELATED"/>
    <property type="match status" value="1"/>
</dbReference>
<evidence type="ECO:0000256" key="1">
    <source>
        <dbReference type="ARBA" id="ARBA00022670"/>
    </source>
</evidence>
<sequence length="741" mass="84967">MKKYIILSFLITGIITSVVAQDQKITLEEIWGGAFRTQGMDVLRSLKNGKQYSVLNFDRSSRSTSVDKYDYETLQKVETIVSSKDLNGVDFFTSYEFSADESKLMLATDVTPIFRRSRLGKYFVYDIKSKSLTQVSDNKIQEPTFSPNGDKVAYVYENNIYVKDLNSGNTKQITTDGVKNKIINGITDWVYEEEFSFVRAFEWNSNGTHIAFIRFDETEVPEFSMDFYGNQLYQTQYVFKYPKAGEKNADVSLFVYDLGNGNTEKVALNDAYYIPRIKWTNDANVLSIQVMNRHQNNLDLIFYDASAKTAKTIYNETDKAYVDVTDNLTFLNDNSFLWTSEKDGYNHIYLFDKTGKLIRQITSGDWEVTNFYGFSPKTARVYFQSTENGSINRAIYSMGINGKGKKMLTKTVGTNNATFSADFTYFINAFSNTDTPNRYTLHKAKDGKEIKEIVNNNSLKDKLKSYNLPQKEFSTITINGNDLNMWMIKPANFDPNKEYPLFMFQYSGPGSQQVSNRWGGSNDYWYQMLAQQGYIIACVDPRGTGFKGADFKKVTYKELGKYEVEDQIAAAQELGKRAYVDAERIGIWGWSYGGFMSSNCLLKGNDVFKMAIAVAPVTSWRFYDTVYTERYMQTPQENPSGYDENSPINHVDKLKGDYLLIHGSGDDNVHVQNTMRMVEALVQANKQFDWAIYPDKNHGIFGGNTRLQLYNKMTNFINRHLGDKLQEEKKELELENKVKGK</sequence>
<evidence type="ECO:0000256" key="4">
    <source>
        <dbReference type="SAM" id="SignalP"/>
    </source>
</evidence>
<dbReference type="Proteomes" id="UP000468581">
    <property type="component" value="Unassembled WGS sequence"/>
</dbReference>
<dbReference type="Pfam" id="PF00930">
    <property type="entry name" value="DPPIV_N"/>
    <property type="match status" value="1"/>
</dbReference>
<evidence type="ECO:0000313" key="8">
    <source>
        <dbReference type="Proteomes" id="UP000468581"/>
    </source>
</evidence>
<evidence type="ECO:0000313" key="7">
    <source>
        <dbReference type="EMBL" id="NER14785.1"/>
    </source>
</evidence>
<protein>
    <submittedName>
        <fullName evidence="7">Alpha/beta fold hydrolase</fullName>
    </submittedName>
</protein>
<keyword evidence="8" id="KW-1185">Reference proteome</keyword>
<dbReference type="GO" id="GO:0006508">
    <property type="term" value="P:proteolysis"/>
    <property type="evidence" value="ECO:0007669"/>
    <property type="project" value="UniProtKB-KW"/>
</dbReference>
<dbReference type="SUPFAM" id="SSF82171">
    <property type="entry name" value="DPP6 N-terminal domain-like"/>
    <property type="match status" value="1"/>
</dbReference>
<dbReference type="GO" id="GO:0008239">
    <property type="term" value="F:dipeptidyl-peptidase activity"/>
    <property type="evidence" value="ECO:0007669"/>
    <property type="project" value="TreeGrafter"/>
</dbReference>
<dbReference type="InterPro" id="IPR050278">
    <property type="entry name" value="Serine_Prot_S9B/DPPIV"/>
</dbReference>
<keyword evidence="2 7" id="KW-0378">Hydrolase</keyword>